<evidence type="ECO:0000256" key="4">
    <source>
        <dbReference type="ARBA" id="ARBA00022989"/>
    </source>
</evidence>
<proteinExistence type="inferred from homology"/>
<sequence>MGLCTVFLALNMSLGGLCHQPPSIPRGVGESDPQVFDYEKPTPPPPPPKPHVITMPPVVINKQVEVPVEKEVVKEKKVTEYVTQYLQPEVKEEPGPTSLQIALQQEMLERRAAQQRLVAVDLDGELTSTQAPEGRYNANLPNFPPPDGIDKENSKYSAQRSYSTTAVDNTRILAADRVITGILENGVNSQLSDNGSVIVQVSRDVYGAHGRTKLVPKGSRMICHYDEVDKVGQTRVGFTCNRILLAESRAEIFQLSSHIGDSQGYGGLSGEVDNRFWEKYGSAILTTALGSAVEAGVMAASSADQSDSNIIGNGASGVSENVGQITAAILEDTVDLTPIIRIAQGTRVQIRPEKDWYLADPVKSN</sequence>
<evidence type="ECO:0000256" key="3">
    <source>
        <dbReference type="ARBA" id="ARBA00022692"/>
    </source>
</evidence>
<evidence type="ECO:0000313" key="7">
    <source>
        <dbReference type="EMBL" id="SFP09021.1"/>
    </source>
</evidence>
<dbReference type="InterPro" id="IPR005498">
    <property type="entry name" value="T4SS_VirB10/TraB/TrbI"/>
</dbReference>
<gene>
    <name evidence="7" type="ORF">SAMN04488056_12140</name>
</gene>
<comment type="similarity">
    <text evidence="2">Belongs to the TrbI/VirB10 family.</text>
</comment>
<keyword evidence="3" id="KW-0812">Transmembrane</keyword>
<keyword evidence="8" id="KW-1185">Reference proteome</keyword>
<dbReference type="STRING" id="655353.SAMN04488056_12140"/>
<dbReference type="InterPro" id="IPR042217">
    <property type="entry name" value="T4SS_VirB10/TrbI"/>
</dbReference>
<reference evidence="7 8" key="1">
    <citation type="submission" date="2016-10" db="EMBL/GenBank/DDBJ databases">
        <authorList>
            <person name="de Groot N.N."/>
        </authorList>
    </citation>
    <scope>NUCLEOTIDE SEQUENCE [LARGE SCALE GENOMIC DNA]</scope>
    <source>
        <strain evidence="7 8">CGMCC 1.9157</strain>
    </source>
</reference>
<dbReference type="RefSeq" id="WP_090075557.1">
    <property type="nucleotide sequence ID" value="NZ_FOVR01000021.1"/>
</dbReference>
<dbReference type="EMBL" id="FOVR01000021">
    <property type="protein sequence ID" value="SFP09021.1"/>
    <property type="molecule type" value="Genomic_DNA"/>
</dbReference>
<evidence type="ECO:0000313" key="8">
    <source>
        <dbReference type="Proteomes" id="UP000199236"/>
    </source>
</evidence>
<comment type="subcellular location">
    <subcellularLocation>
        <location evidence="1">Membrane</location>
        <topology evidence="1">Single-pass membrane protein</topology>
    </subcellularLocation>
</comment>
<dbReference type="Gene3D" id="2.40.128.260">
    <property type="entry name" value="Type IV secretion system, VirB10/TraB/TrbI"/>
    <property type="match status" value="1"/>
</dbReference>
<dbReference type="AlphaFoldDB" id="A0A1I5MJ98"/>
<dbReference type="Proteomes" id="UP000199236">
    <property type="component" value="Unassembled WGS sequence"/>
</dbReference>
<evidence type="ECO:0000256" key="2">
    <source>
        <dbReference type="ARBA" id="ARBA00010265"/>
    </source>
</evidence>
<evidence type="ECO:0000256" key="6">
    <source>
        <dbReference type="SAM" id="MobiDB-lite"/>
    </source>
</evidence>
<evidence type="ECO:0000256" key="5">
    <source>
        <dbReference type="ARBA" id="ARBA00023136"/>
    </source>
</evidence>
<feature type="region of interest" description="Disordered" evidence="6">
    <location>
        <begin position="25"/>
        <end position="51"/>
    </location>
</feature>
<dbReference type="GO" id="GO:0016020">
    <property type="term" value="C:membrane"/>
    <property type="evidence" value="ECO:0007669"/>
    <property type="project" value="UniProtKB-SubCell"/>
</dbReference>
<evidence type="ECO:0000256" key="1">
    <source>
        <dbReference type="ARBA" id="ARBA00004167"/>
    </source>
</evidence>
<organism evidence="7 8">
    <name type="scientific">Cohaesibacter marisflavi</name>
    <dbReference type="NCBI Taxonomy" id="655353"/>
    <lineage>
        <taxon>Bacteria</taxon>
        <taxon>Pseudomonadati</taxon>
        <taxon>Pseudomonadota</taxon>
        <taxon>Alphaproteobacteria</taxon>
        <taxon>Hyphomicrobiales</taxon>
        <taxon>Cohaesibacteraceae</taxon>
    </lineage>
</organism>
<protein>
    <submittedName>
        <fullName evidence="7">Type IV secretion system protein VirB10</fullName>
    </submittedName>
</protein>
<dbReference type="OrthoDB" id="9807354at2"/>
<keyword evidence="5" id="KW-0472">Membrane</keyword>
<feature type="compositionally biased region" description="Pro residues" evidence="6">
    <location>
        <begin position="41"/>
        <end position="50"/>
    </location>
</feature>
<dbReference type="CDD" id="cd16429">
    <property type="entry name" value="VirB10"/>
    <property type="match status" value="1"/>
</dbReference>
<accession>A0A1I5MJ98</accession>
<name>A0A1I5MJ98_9HYPH</name>
<dbReference type="Pfam" id="PF03743">
    <property type="entry name" value="TrbI"/>
    <property type="match status" value="1"/>
</dbReference>
<keyword evidence="4" id="KW-1133">Transmembrane helix</keyword>